<dbReference type="InterPro" id="IPR051393">
    <property type="entry name" value="ABC_transporter_permease"/>
</dbReference>
<feature type="transmembrane region" description="Helical" evidence="7">
    <location>
        <begin position="94"/>
        <end position="116"/>
    </location>
</feature>
<organism evidence="10 11">
    <name type="scientific">Brevibacterium aurantiacum</name>
    <dbReference type="NCBI Taxonomy" id="273384"/>
    <lineage>
        <taxon>Bacteria</taxon>
        <taxon>Bacillati</taxon>
        <taxon>Actinomycetota</taxon>
        <taxon>Actinomycetes</taxon>
        <taxon>Micrococcales</taxon>
        <taxon>Brevibacteriaceae</taxon>
        <taxon>Brevibacterium</taxon>
    </lineage>
</organism>
<evidence type="ECO:0000256" key="5">
    <source>
        <dbReference type="ARBA" id="ARBA00022989"/>
    </source>
</evidence>
<dbReference type="Proteomes" id="UP000297736">
    <property type="component" value="Unassembled WGS sequence"/>
</dbReference>
<dbReference type="CDD" id="cd06261">
    <property type="entry name" value="TM_PBP2"/>
    <property type="match status" value="1"/>
</dbReference>
<feature type="transmembrane region" description="Helical" evidence="7">
    <location>
        <begin position="175"/>
        <end position="199"/>
    </location>
</feature>
<evidence type="ECO:0000256" key="7">
    <source>
        <dbReference type="RuleBase" id="RU363032"/>
    </source>
</evidence>
<evidence type="ECO:0000256" key="3">
    <source>
        <dbReference type="ARBA" id="ARBA00022475"/>
    </source>
</evidence>
<dbReference type="GO" id="GO:0005886">
    <property type="term" value="C:plasma membrane"/>
    <property type="evidence" value="ECO:0007669"/>
    <property type="project" value="UniProtKB-SubCell"/>
</dbReference>
<comment type="similarity">
    <text evidence="7">Belongs to the binding-protein-dependent transport system permease family.</text>
</comment>
<dbReference type="AlphaFoldDB" id="A0A4Z0KDK2"/>
<accession>A0A4Z0KDK2</accession>
<keyword evidence="5 7" id="KW-1133">Transmembrane helix</keyword>
<evidence type="ECO:0000313" key="11">
    <source>
        <dbReference type="Proteomes" id="UP000297736"/>
    </source>
</evidence>
<comment type="caution">
    <text evidence="10">The sequence shown here is derived from an EMBL/GenBank/DDBJ whole genome shotgun (WGS) entry which is preliminary data.</text>
</comment>
<feature type="transmembrane region" description="Helical" evidence="7">
    <location>
        <begin position="282"/>
        <end position="305"/>
    </location>
</feature>
<dbReference type="InterPro" id="IPR035906">
    <property type="entry name" value="MetI-like_sf"/>
</dbReference>
<feature type="region of interest" description="Disordered" evidence="8">
    <location>
        <begin position="1"/>
        <end position="25"/>
    </location>
</feature>
<keyword evidence="2 7" id="KW-0813">Transport</keyword>
<dbReference type="Gene3D" id="1.10.3720.10">
    <property type="entry name" value="MetI-like"/>
    <property type="match status" value="1"/>
</dbReference>
<proteinExistence type="inferred from homology"/>
<keyword evidence="6 7" id="KW-0472">Membrane</keyword>
<protein>
    <submittedName>
        <fullName evidence="10">Sugar ABC transporter permease</fullName>
    </submittedName>
</protein>
<evidence type="ECO:0000256" key="1">
    <source>
        <dbReference type="ARBA" id="ARBA00004651"/>
    </source>
</evidence>
<dbReference type="PANTHER" id="PTHR30193:SF1">
    <property type="entry name" value="ABC TRANSPORTER PERMEASE PROTEIN YESP-RELATED"/>
    <property type="match status" value="1"/>
</dbReference>
<dbReference type="GO" id="GO:0055085">
    <property type="term" value="P:transmembrane transport"/>
    <property type="evidence" value="ECO:0007669"/>
    <property type="project" value="InterPro"/>
</dbReference>
<feature type="transmembrane region" description="Helical" evidence="7">
    <location>
        <begin position="128"/>
        <end position="148"/>
    </location>
</feature>
<keyword evidence="3" id="KW-1003">Cell membrane</keyword>
<comment type="subcellular location">
    <subcellularLocation>
        <location evidence="1 7">Cell membrane</location>
        <topology evidence="1 7">Multi-pass membrane protein</topology>
    </subcellularLocation>
</comment>
<gene>
    <name evidence="10" type="ORF">EB834_19120</name>
</gene>
<evidence type="ECO:0000313" key="10">
    <source>
        <dbReference type="EMBL" id="TGD36577.1"/>
    </source>
</evidence>
<evidence type="ECO:0000256" key="8">
    <source>
        <dbReference type="SAM" id="MobiDB-lite"/>
    </source>
</evidence>
<reference evidence="10 11" key="1">
    <citation type="submission" date="2018-10" db="EMBL/GenBank/DDBJ databases">
        <title>Brevibacterium genomes from Austrain hard cheese rinds.</title>
        <authorList>
            <person name="Anast J.M."/>
            <person name="Dzieciol M."/>
            <person name="Schultz D.L."/>
            <person name="Mann E."/>
            <person name="Wagner M."/>
            <person name="Schmitz-Esser S."/>
        </authorList>
    </citation>
    <scope>NUCLEOTIDE SEQUENCE [LARGE SCALE GENOMIC DNA]</scope>
    <source>
        <strain evidence="10 11">L261</strain>
    </source>
</reference>
<dbReference type="InterPro" id="IPR000515">
    <property type="entry name" value="MetI-like"/>
</dbReference>
<dbReference type="SUPFAM" id="SSF160964">
    <property type="entry name" value="MalF N-terminal region-like"/>
    <property type="match status" value="1"/>
</dbReference>
<feature type="compositionally biased region" description="Basic residues" evidence="8">
    <location>
        <begin position="15"/>
        <end position="25"/>
    </location>
</feature>
<feature type="transmembrane region" description="Helical" evidence="7">
    <location>
        <begin position="220"/>
        <end position="245"/>
    </location>
</feature>
<feature type="transmembrane region" description="Helical" evidence="7">
    <location>
        <begin position="32"/>
        <end position="56"/>
    </location>
</feature>
<name>A0A4Z0KDK2_BREAU</name>
<feature type="domain" description="ABC transmembrane type-1" evidence="9">
    <location>
        <begin position="90"/>
        <end position="303"/>
    </location>
</feature>
<evidence type="ECO:0000259" key="9">
    <source>
        <dbReference type="PROSITE" id="PS50928"/>
    </source>
</evidence>
<sequence>MRGTSQLDADSTPHVTKKPRGRSGNNRRTRTAYLFLAPWLIGVVGLIAVPLLYSLYLSFTNFDVLGTPEWVGLANYERLFFADQRYLHSLTLTLGYVVVSVPVQLAAALGVALILAPNRRGQGIYRALFYLPSLLGASVGVSIVWRALFQRSGTVPELLGTFGFSEQSWIDNPSMIIWVIILLEVWKFGAPMVIFIAGLHQIPQEQYEAAALDGAGKFRTFINITLPALSPVVFFNLVMGVITAFQTFTPAQVVGDGTGGPSDSTMFYAVYLYQKGFQDMQMGYASAISWVMLVILGIIAAILFATSKKWVQYGND</sequence>
<dbReference type="PROSITE" id="PS50928">
    <property type="entry name" value="ABC_TM1"/>
    <property type="match status" value="1"/>
</dbReference>
<dbReference type="Pfam" id="PF00528">
    <property type="entry name" value="BPD_transp_1"/>
    <property type="match status" value="1"/>
</dbReference>
<evidence type="ECO:0000256" key="2">
    <source>
        <dbReference type="ARBA" id="ARBA00022448"/>
    </source>
</evidence>
<dbReference type="PANTHER" id="PTHR30193">
    <property type="entry name" value="ABC TRANSPORTER PERMEASE PROTEIN"/>
    <property type="match status" value="1"/>
</dbReference>
<keyword evidence="4 7" id="KW-0812">Transmembrane</keyword>
<evidence type="ECO:0000256" key="4">
    <source>
        <dbReference type="ARBA" id="ARBA00022692"/>
    </source>
</evidence>
<evidence type="ECO:0000256" key="6">
    <source>
        <dbReference type="ARBA" id="ARBA00023136"/>
    </source>
</evidence>
<dbReference type="EMBL" id="RHFF01000028">
    <property type="protein sequence ID" value="TGD36577.1"/>
    <property type="molecule type" value="Genomic_DNA"/>
</dbReference>
<dbReference type="SUPFAM" id="SSF161098">
    <property type="entry name" value="MetI-like"/>
    <property type="match status" value="1"/>
</dbReference>